<reference evidence="9 10" key="1">
    <citation type="submission" date="2022-07" db="EMBL/GenBank/DDBJ databases">
        <title>Genome-wide signatures of adaptation to extreme environments.</title>
        <authorList>
            <person name="Cho C.H."/>
            <person name="Yoon H.S."/>
        </authorList>
    </citation>
    <scope>NUCLEOTIDE SEQUENCE [LARGE SCALE GENOMIC DNA]</scope>
    <source>
        <strain evidence="9 10">DBV 063 E5</strain>
    </source>
</reference>
<evidence type="ECO:0000256" key="7">
    <source>
        <dbReference type="RuleBase" id="RU362021"/>
    </source>
</evidence>
<evidence type="ECO:0000259" key="8">
    <source>
        <dbReference type="Pfam" id="PF01467"/>
    </source>
</evidence>
<comment type="similarity">
    <text evidence="7">Belongs to the eukaryotic NMN adenylyltransferase family.</text>
</comment>
<evidence type="ECO:0000313" key="9">
    <source>
        <dbReference type="EMBL" id="KAK4534784.1"/>
    </source>
</evidence>
<gene>
    <name evidence="9" type="ORF">CDCA_CDCA02G0809</name>
</gene>
<dbReference type="Pfam" id="PF01467">
    <property type="entry name" value="CTP_transf_like"/>
    <property type="match status" value="1"/>
</dbReference>
<dbReference type="EC" id="2.7.7.18" evidence="7"/>
<dbReference type="Proteomes" id="UP001301350">
    <property type="component" value="Unassembled WGS sequence"/>
</dbReference>
<dbReference type="InterPro" id="IPR005248">
    <property type="entry name" value="NadD/NMNAT"/>
</dbReference>
<dbReference type="EC" id="2.7.7.1" evidence="7"/>
<dbReference type="InterPro" id="IPR014729">
    <property type="entry name" value="Rossmann-like_a/b/a_fold"/>
</dbReference>
<feature type="domain" description="Cytidyltransferase-like" evidence="8">
    <location>
        <begin position="31"/>
        <end position="214"/>
    </location>
</feature>
<evidence type="ECO:0000256" key="5">
    <source>
        <dbReference type="ARBA" id="ARBA00022840"/>
    </source>
</evidence>
<dbReference type="InterPro" id="IPR051182">
    <property type="entry name" value="Euk_NMN_adenylyltrnsfrase"/>
</dbReference>
<dbReference type="EMBL" id="JANCYW010000002">
    <property type="protein sequence ID" value="KAK4534784.1"/>
    <property type="molecule type" value="Genomic_DNA"/>
</dbReference>
<dbReference type="PANTHER" id="PTHR12039:SF0">
    <property type="entry name" value="NICOTINAMIDE-NUCLEOTIDE ADENYLYLTRANSFERASE"/>
    <property type="match status" value="1"/>
</dbReference>
<keyword evidence="1 7" id="KW-0662">Pyridine nucleotide biosynthesis</keyword>
<comment type="caution">
    <text evidence="9">The sequence shown here is derived from an EMBL/GenBank/DDBJ whole genome shotgun (WGS) entry which is preliminary data.</text>
</comment>
<dbReference type="PANTHER" id="PTHR12039">
    <property type="entry name" value="NICOTINAMIDE MONONUCLEOTIDE ADENYLYLTRANSFERASE"/>
    <property type="match status" value="1"/>
</dbReference>
<dbReference type="GO" id="GO:0005524">
    <property type="term" value="F:ATP binding"/>
    <property type="evidence" value="ECO:0007669"/>
    <property type="project" value="UniProtKB-KW"/>
</dbReference>
<sequence>MRLTFLFMTPLTKLTPPNLITDATTALLVSAGSFSPPTMLHLLSLEQARDHVRFVLGKTVIGGLLSPVNDAYHKPSLISAAHRLQMCRLAVADSEWIDVDEWEAHQPRYVPTFRVLQHLHKTLQATAHPEWQRAQLYLVGGADLVAAMDDPAEWPPEHVEQLLTEGQLLALPRPAASPTQEAAFQRMLQRYPGRIHYVEQAPVVANVSATLLRQQVARGASIRYLTPRAVEDYIRQHRLYSQ</sequence>
<dbReference type="NCBIfam" id="TIGR00482">
    <property type="entry name" value="nicotinate (nicotinamide) nucleotide adenylyltransferase"/>
    <property type="match status" value="1"/>
</dbReference>
<comment type="catalytic activity">
    <reaction evidence="7">
        <text>beta-nicotinamide D-ribonucleotide + ATP + H(+) = diphosphate + NAD(+)</text>
        <dbReference type="Rhea" id="RHEA:21360"/>
        <dbReference type="ChEBI" id="CHEBI:14649"/>
        <dbReference type="ChEBI" id="CHEBI:15378"/>
        <dbReference type="ChEBI" id="CHEBI:30616"/>
        <dbReference type="ChEBI" id="CHEBI:33019"/>
        <dbReference type="ChEBI" id="CHEBI:57540"/>
        <dbReference type="EC" id="2.7.7.1"/>
    </reaction>
</comment>
<organism evidence="9 10">
    <name type="scientific">Cyanidium caldarium</name>
    <name type="common">Red alga</name>
    <dbReference type="NCBI Taxonomy" id="2771"/>
    <lineage>
        <taxon>Eukaryota</taxon>
        <taxon>Rhodophyta</taxon>
        <taxon>Bangiophyceae</taxon>
        <taxon>Cyanidiales</taxon>
        <taxon>Cyanidiaceae</taxon>
        <taxon>Cyanidium</taxon>
    </lineage>
</organism>
<dbReference type="GO" id="GO:0009435">
    <property type="term" value="P:NAD+ biosynthetic process"/>
    <property type="evidence" value="ECO:0007669"/>
    <property type="project" value="InterPro"/>
</dbReference>
<dbReference type="AlphaFoldDB" id="A0AAV9IRK9"/>
<accession>A0AAV9IRK9</accession>
<dbReference type="InterPro" id="IPR004821">
    <property type="entry name" value="Cyt_trans-like"/>
</dbReference>
<comment type="catalytic activity">
    <reaction evidence="7">
        <text>nicotinate beta-D-ribonucleotide + ATP + H(+) = deamido-NAD(+) + diphosphate</text>
        <dbReference type="Rhea" id="RHEA:22860"/>
        <dbReference type="ChEBI" id="CHEBI:15378"/>
        <dbReference type="ChEBI" id="CHEBI:30616"/>
        <dbReference type="ChEBI" id="CHEBI:33019"/>
        <dbReference type="ChEBI" id="CHEBI:57502"/>
        <dbReference type="ChEBI" id="CHEBI:58437"/>
        <dbReference type="EC" id="2.7.7.18"/>
    </reaction>
</comment>
<keyword evidence="4 7" id="KW-0547">Nucleotide-binding</keyword>
<dbReference type="GO" id="GO:0004515">
    <property type="term" value="F:nicotinate-nucleotide adenylyltransferase activity"/>
    <property type="evidence" value="ECO:0007669"/>
    <property type="project" value="UniProtKB-EC"/>
</dbReference>
<keyword evidence="10" id="KW-1185">Reference proteome</keyword>
<protein>
    <recommendedName>
        <fullName evidence="7">Nicotinamide-nucleotide adenylyltransferase</fullName>
        <ecNumber evidence="7">2.7.7.1</ecNumber>
        <ecNumber evidence="7">2.7.7.18</ecNumber>
    </recommendedName>
</protein>
<evidence type="ECO:0000256" key="3">
    <source>
        <dbReference type="ARBA" id="ARBA00022695"/>
    </source>
</evidence>
<name>A0AAV9IRK9_CYACA</name>
<dbReference type="Gene3D" id="3.40.50.620">
    <property type="entry name" value="HUPs"/>
    <property type="match status" value="1"/>
</dbReference>
<dbReference type="GO" id="GO:0000309">
    <property type="term" value="F:nicotinamide-nucleotide adenylyltransferase activity"/>
    <property type="evidence" value="ECO:0007669"/>
    <property type="project" value="UniProtKB-EC"/>
</dbReference>
<keyword evidence="5 7" id="KW-0067">ATP-binding</keyword>
<evidence type="ECO:0000256" key="4">
    <source>
        <dbReference type="ARBA" id="ARBA00022741"/>
    </source>
</evidence>
<evidence type="ECO:0000256" key="6">
    <source>
        <dbReference type="ARBA" id="ARBA00023027"/>
    </source>
</evidence>
<keyword evidence="2 7" id="KW-0808">Transferase</keyword>
<dbReference type="SUPFAM" id="SSF52374">
    <property type="entry name" value="Nucleotidylyl transferase"/>
    <property type="match status" value="1"/>
</dbReference>
<comment type="pathway">
    <text evidence="7">Cofactor biosynthesis; NAD(+) biosynthesis; NAD(+) from nicotinamide D-ribonucleotide: step 1/1.</text>
</comment>
<evidence type="ECO:0000256" key="1">
    <source>
        <dbReference type="ARBA" id="ARBA00022642"/>
    </source>
</evidence>
<proteinExistence type="inferred from homology"/>
<evidence type="ECO:0000313" key="10">
    <source>
        <dbReference type="Proteomes" id="UP001301350"/>
    </source>
</evidence>
<keyword evidence="6 7" id="KW-0520">NAD</keyword>
<evidence type="ECO:0000256" key="2">
    <source>
        <dbReference type="ARBA" id="ARBA00022679"/>
    </source>
</evidence>
<keyword evidence="3 7" id="KW-0548">Nucleotidyltransferase</keyword>